<feature type="domain" description="NmrA-like" evidence="1">
    <location>
        <begin position="3"/>
        <end position="67"/>
    </location>
</feature>
<dbReference type="SUPFAM" id="SSF51735">
    <property type="entry name" value="NAD(P)-binding Rossmann-fold domains"/>
    <property type="match status" value="1"/>
</dbReference>
<dbReference type="InterPro" id="IPR008030">
    <property type="entry name" value="NmrA-like"/>
</dbReference>
<comment type="caution">
    <text evidence="2">The sequence shown here is derived from an EMBL/GenBank/DDBJ whole genome shotgun (WGS) entry which is preliminary data.</text>
</comment>
<dbReference type="Gene3D" id="3.40.50.720">
    <property type="entry name" value="NAD(P)-binding Rossmann-like Domain"/>
    <property type="match status" value="1"/>
</dbReference>
<sequence>ADAQALSDNGVEVVGCDTGDRSSIRAALDGAHAVFALTVSLYKPGRMEEELVQGKAIADEAVAAGAQFINLDVSLQYGGRDDGPHEREESHVASCPRPAVRPTLLNMLAYFEEFGYYGPHTEQLVGEAAQAAKGKPSGFDEYLRREPLQIYY</sequence>
<dbReference type="STRING" id="158607.A0A2P5IFC6"/>
<dbReference type="InParanoid" id="A0A2P5IFC6"/>
<proteinExistence type="predicted"/>
<gene>
    <name evidence="2" type="ORF">DHEL01_v200419</name>
</gene>
<dbReference type="OrthoDB" id="300709at2759"/>
<accession>A0A2P5IFC6</accession>
<dbReference type="Pfam" id="PF05368">
    <property type="entry name" value="NmrA"/>
    <property type="match status" value="1"/>
</dbReference>
<dbReference type="InterPro" id="IPR036291">
    <property type="entry name" value="NAD(P)-bd_dom_sf"/>
</dbReference>
<evidence type="ECO:0000313" key="3">
    <source>
        <dbReference type="Proteomes" id="UP000094444"/>
    </source>
</evidence>
<protein>
    <submittedName>
        <fullName evidence="2">NmrA-like family protein</fullName>
    </submittedName>
</protein>
<evidence type="ECO:0000313" key="2">
    <source>
        <dbReference type="EMBL" id="POS81208.1"/>
    </source>
</evidence>
<organism evidence="2 3">
    <name type="scientific">Diaporthe helianthi</name>
    <dbReference type="NCBI Taxonomy" id="158607"/>
    <lineage>
        <taxon>Eukaryota</taxon>
        <taxon>Fungi</taxon>
        <taxon>Dikarya</taxon>
        <taxon>Ascomycota</taxon>
        <taxon>Pezizomycotina</taxon>
        <taxon>Sordariomycetes</taxon>
        <taxon>Sordariomycetidae</taxon>
        <taxon>Diaporthales</taxon>
        <taxon>Diaporthaceae</taxon>
        <taxon>Diaporthe</taxon>
    </lineage>
</organism>
<dbReference type="AlphaFoldDB" id="A0A2P5IFC6"/>
<dbReference type="Proteomes" id="UP000094444">
    <property type="component" value="Unassembled WGS sequence"/>
</dbReference>
<feature type="non-terminal residue" evidence="2">
    <location>
        <position position="1"/>
    </location>
</feature>
<keyword evidence="3" id="KW-1185">Reference proteome</keyword>
<dbReference type="EMBL" id="MAVT02000016">
    <property type="protein sequence ID" value="POS81208.1"/>
    <property type="molecule type" value="Genomic_DNA"/>
</dbReference>
<reference evidence="2" key="1">
    <citation type="submission" date="2017-09" db="EMBL/GenBank/DDBJ databases">
        <title>Polyketide synthases of a Diaporthe helianthi virulent isolate.</title>
        <authorList>
            <person name="Baroncelli R."/>
        </authorList>
    </citation>
    <scope>NUCLEOTIDE SEQUENCE [LARGE SCALE GENOMIC DNA]</scope>
    <source>
        <strain evidence="2">7/96</strain>
    </source>
</reference>
<evidence type="ECO:0000259" key="1">
    <source>
        <dbReference type="Pfam" id="PF05368"/>
    </source>
</evidence>
<name>A0A2P5IFC6_DIAHE</name>